<name>A0ABU2ZM30_9ALTE</name>
<evidence type="ECO:0000256" key="1">
    <source>
        <dbReference type="SAM" id="Coils"/>
    </source>
</evidence>
<comment type="caution">
    <text evidence="2">The sequence shown here is derived from an EMBL/GenBank/DDBJ whole genome shotgun (WGS) entry which is preliminary data.</text>
</comment>
<gene>
    <name evidence="2" type="ORF">RM552_02360</name>
</gene>
<keyword evidence="1" id="KW-0175">Coiled coil</keyword>
<keyword evidence="3" id="KW-1185">Reference proteome</keyword>
<dbReference type="Proteomes" id="UP001253545">
    <property type="component" value="Unassembled WGS sequence"/>
</dbReference>
<evidence type="ECO:0008006" key="4">
    <source>
        <dbReference type="Google" id="ProtNLM"/>
    </source>
</evidence>
<dbReference type="RefSeq" id="WP_311367189.1">
    <property type="nucleotide sequence ID" value="NZ_JAVRHX010000001.1"/>
</dbReference>
<reference evidence="2 3" key="1">
    <citation type="submission" date="2023-09" db="EMBL/GenBank/DDBJ databases">
        <authorList>
            <person name="Rey-Velasco X."/>
        </authorList>
    </citation>
    <scope>NUCLEOTIDE SEQUENCE [LARGE SCALE GENOMIC DNA]</scope>
    <source>
        <strain evidence="2 3">P117</strain>
    </source>
</reference>
<proteinExistence type="predicted"/>
<sequence>MSIEHVTQICQHLKNSGKTPTTALVKAKAAPGTPLALIIKGIQRFKASQIEGDTNSQQQTDIKNNVDVANVDEASPSQAKFNLEQLTQLAHSQQRRIEQLEKFNQLLQAELKDIQKQVQALSIG</sequence>
<evidence type="ECO:0000313" key="3">
    <source>
        <dbReference type="Proteomes" id="UP001253545"/>
    </source>
</evidence>
<accession>A0ABU2ZM30</accession>
<evidence type="ECO:0000313" key="2">
    <source>
        <dbReference type="EMBL" id="MDT0593685.1"/>
    </source>
</evidence>
<protein>
    <recommendedName>
        <fullName evidence="4">KfrA N-terminal DNA-binding domain-containing protein</fullName>
    </recommendedName>
</protein>
<dbReference type="EMBL" id="JAVRHX010000001">
    <property type="protein sequence ID" value="MDT0593685.1"/>
    <property type="molecule type" value="Genomic_DNA"/>
</dbReference>
<feature type="coiled-coil region" evidence="1">
    <location>
        <begin position="83"/>
        <end position="124"/>
    </location>
</feature>
<organism evidence="2 3">
    <name type="scientific">Glaciecola petra</name>
    <dbReference type="NCBI Taxonomy" id="3075602"/>
    <lineage>
        <taxon>Bacteria</taxon>
        <taxon>Pseudomonadati</taxon>
        <taxon>Pseudomonadota</taxon>
        <taxon>Gammaproteobacteria</taxon>
        <taxon>Alteromonadales</taxon>
        <taxon>Alteromonadaceae</taxon>
        <taxon>Glaciecola</taxon>
    </lineage>
</organism>